<dbReference type="EMBL" id="JAAGRQ010000131">
    <property type="protein sequence ID" value="NDY58706.1"/>
    <property type="molecule type" value="Genomic_DNA"/>
</dbReference>
<dbReference type="Pfam" id="PF15919">
    <property type="entry name" value="HicB_lk_antitox"/>
    <property type="match status" value="1"/>
</dbReference>
<evidence type="ECO:0000313" key="3">
    <source>
        <dbReference type="Proteomes" id="UP000469724"/>
    </source>
</evidence>
<organism evidence="2 3">
    <name type="scientific">Desulfolutivibrio sulfodismutans</name>
    <dbReference type="NCBI Taxonomy" id="63561"/>
    <lineage>
        <taxon>Bacteria</taxon>
        <taxon>Pseudomonadati</taxon>
        <taxon>Thermodesulfobacteriota</taxon>
        <taxon>Desulfovibrionia</taxon>
        <taxon>Desulfovibrionales</taxon>
        <taxon>Desulfovibrionaceae</taxon>
        <taxon>Desulfolutivibrio</taxon>
    </lineage>
</organism>
<dbReference type="InterPro" id="IPR031807">
    <property type="entry name" value="HicB-like"/>
</dbReference>
<comment type="caution">
    <text evidence="2">The sequence shown here is derived from an EMBL/GenBank/DDBJ whole genome shotgun (WGS) entry which is preliminary data.</text>
</comment>
<dbReference type="SUPFAM" id="SSF143100">
    <property type="entry name" value="TTHA1013/TTHA0281-like"/>
    <property type="match status" value="1"/>
</dbReference>
<dbReference type="Gene3D" id="3.30.160.250">
    <property type="match status" value="1"/>
</dbReference>
<proteinExistence type="predicted"/>
<dbReference type="InterPro" id="IPR051404">
    <property type="entry name" value="TA_system_antitoxin"/>
</dbReference>
<reference evidence="2 3" key="1">
    <citation type="submission" date="2020-02" db="EMBL/GenBank/DDBJ databases">
        <title>Comparative genomics of sulfur disproportionating microorganisms.</title>
        <authorList>
            <person name="Ward L.M."/>
            <person name="Bertran E."/>
            <person name="Johnston D.T."/>
        </authorList>
    </citation>
    <scope>NUCLEOTIDE SEQUENCE [LARGE SCALE GENOMIC DNA]</scope>
    <source>
        <strain evidence="2 3">DSM 3696</strain>
    </source>
</reference>
<dbReference type="RefSeq" id="WP_163303777.1">
    <property type="nucleotide sequence ID" value="NZ_JAAGRQ010000131.1"/>
</dbReference>
<dbReference type="PANTHER" id="PTHR34504:SF4">
    <property type="entry name" value="ANTITOXIN HICB"/>
    <property type="match status" value="1"/>
</dbReference>
<name>A0A7K3NR70_9BACT</name>
<feature type="domain" description="HicB-like antitoxin of toxin-antitoxin system" evidence="1">
    <location>
        <begin position="4"/>
        <end position="121"/>
    </location>
</feature>
<dbReference type="PANTHER" id="PTHR34504">
    <property type="entry name" value="ANTITOXIN HICB"/>
    <property type="match status" value="1"/>
</dbReference>
<dbReference type="Proteomes" id="UP000469724">
    <property type="component" value="Unassembled WGS sequence"/>
</dbReference>
<evidence type="ECO:0000259" key="1">
    <source>
        <dbReference type="Pfam" id="PF15919"/>
    </source>
</evidence>
<sequence length="132" mass="14127">MNAYPALFERNEKGGFVVSFPDLPGCFTEGDTEVEAMTMAVDAMDGYLGLLRSNGEDVPVPSPLSGVAVPPGGFLALVPVPGNDPEPIPVRISVSINQKLLTDIDRRAKREGMTRSGFLAAGARQLLRQLQE</sequence>
<dbReference type="CDD" id="cd22231">
    <property type="entry name" value="RHH_NikR_HicB-like"/>
    <property type="match status" value="1"/>
</dbReference>
<protein>
    <submittedName>
        <fullName evidence="2">Ribbon-helix-helix protein, CopG family</fullName>
    </submittedName>
</protein>
<accession>A0A7K3NR70</accession>
<dbReference type="AlphaFoldDB" id="A0A7K3NR70"/>
<evidence type="ECO:0000313" key="2">
    <source>
        <dbReference type="EMBL" id="NDY58706.1"/>
    </source>
</evidence>
<keyword evidence="3" id="KW-1185">Reference proteome</keyword>
<gene>
    <name evidence="2" type="ORF">G3N56_18375</name>
</gene>
<dbReference type="InterPro" id="IPR035069">
    <property type="entry name" value="TTHA1013/TTHA0281-like"/>
</dbReference>